<evidence type="ECO:0000313" key="12">
    <source>
        <dbReference type="EMBL" id="AKG38897.1"/>
    </source>
</evidence>
<dbReference type="GO" id="GO:0005524">
    <property type="term" value="F:ATP binding"/>
    <property type="evidence" value="ECO:0007669"/>
    <property type="project" value="UniProtKB-UniRule"/>
</dbReference>
<comment type="subcellular location">
    <subcellularLocation>
        <location evidence="1 9">Cytoplasm</location>
    </subcellularLocation>
</comment>
<keyword evidence="9" id="KW-0067">ATP-binding</keyword>
<dbReference type="OrthoDB" id="8659at2157"/>
<feature type="binding site" evidence="10">
    <location>
        <position position="265"/>
    </location>
    <ligand>
        <name>L-histidine</name>
        <dbReference type="ChEBI" id="CHEBI:57595"/>
    </ligand>
</feature>
<dbReference type="PANTHER" id="PTHR43707:SF1">
    <property type="entry name" value="HISTIDINE--TRNA LIGASE, MITOCHONDRIAL-RELATED"/>
    <property type="match status" value="1"/>
</dbReference>
<dbReference type="InterPro" id="IPR036621">
    <property type="entry name" value="Anticodon-bd_dom_sf"/>
</dbReference>
<name>A0A0F7FIY3_9CREN</name>
<dbReference type="InterPro" id="IPR015807">
    <property type="entry name" value="His-tRNA-ligase"/>
</dbReference>
<feature type="binding site" evidence="10">
    <location>
        <begin position="269"/>
        <end position="270"/>
    </location>
    <ligand>
        <name>L-histidine</name>
        <dbReference type="ChEBI" id="CHEBI:57595"/>
    </ligand>
</feature>
<feature type="domain" description="Aminoacyl-transfer RNA synthetases class-II family profile" evidence="11">
    <location>
        <begin position="11"/>
        <end position="341"/>
    </location>
</feature>
<dbReference type="HAMAP" id="MF_00125">
    <property type="entry name" value="HisZ"/>
    <property type="match status" value="1"/>
</dbReference>
<feature type="binding site" evidence="10">
    <location>
        <position position="111"/>
    </location>
    <ligand>
        <name>L-histidine</name>
        <dbReference type="ChEBI" id="CHEBI:57595"/>
    </ligand>
</feature>
<dbReference type="NCBIfam" id="TIGR00442">
    <property type="entry name" value="hisS"/>
    <property type="match status" value="1"/>
</dbReference>
<dbReference type="GeneID" id="25401767"/>
<dbReference type="SUPFAM" id="SSF55681">
    <property type="entry name" value="Class II aaRS and biotin synthetases"/>
    <property type="match status" value="1"/>
</dbReference>
<dbReference type="EC" id="6.1.1.21" evidence="9"/>
<keyword evidence="13" id="KW-1185">Reference proteome</keyword>
<dbReference type="CDD" id="cd00773">
    <property type="entry name" value="HisRS-like_core"/>
    <property type="match status" value="1"/>
</dbReference>
<dbReference type="PIRSF" id="PIRSF001549">
    <property type="entry name" value="His-tRNA_synth"/>
    <property type="match status" value="1"/>
</dbReference>
<keyword evidence="3 9" id="KW-0963">Cytoplasm</keyword>
<evidence type="ECO:0000256" key="2">
    <source>
        <dbReference type="ARBA" id="ARBA00008226"/>
    </source>
</evidence>
<dbReference type="InterPro" id="IPR004517">
    <property type="entry name" value="HisZ"/>
</dbReference>
<sequence length="429" mass="47606">MPVQISLRPPRGTKDKLPDETFIMREVCEKLRSVFELYGYGEVETPAFENLEVLVAKAGEEVVEQIYTFKDKAGRDLGLRFELTTPIARIVASRLEMPKPLRFYYIQPVWRYEEPQRGRLREFWQAGVELIGVSGPEGDAEVIAVAHHAIRHTGLEQFNLRISHRVIVEDILISSGIPREKLQEAFRILDKLDKRGRDYVVSELSKLGASEASVDRSLEKLLTSGLDIEVSTPTGIESLKYLRSLIEILEDAYNIKVSVDFGIVRGLGYYTGPVFEVKTPLGGEIGSIAGGGRYDDLISSLGGPRIPATGMAIGVERLIEALASEGKTPQAPSPFDAVVIPVGQSLEVLKYAIKIAEMIRNKGSIRSIVEYETGSLSKALEKASKKGATFAIIVGEKEVKLKKANVRNLKRWSETTVDFDEIVNFVALQ</sequence>
<dbReference type="Pfam" id="PF13393">
    <property type="entry name" value="tRNA-synt_His"/>
    <property type="match status" value="1"/>
</dbReference>
<keyword evidence="6 9" id="KW-0648">Protein biosynthesis</keyword>
<evidence type="ECO:0000259" key="11">
    <source>
        <dbReference type="PROSITE" id="PS50862"/>
    </source>
</evidence>
<evidence type="ECO:0000256" key="5">
    <source>
        <dbReference type="ARBA" id="ARBA00022741"/>
    </source>
</evidence>
<dbReference type="PROSITE" id="PS50862">
    <property type="entry name" value="AA_TRNA_LIGASE_II"/>
    <property type="match status" value="1"/>
</dbReference>
<dbReference type="STRING" id="1550241.MA03_06010"/>
<accession>A0A0F7FIY3</accession>
<dbReference type="GO" id="GO:0004821">
    <property type="term" value="F:histidine-tRNA ligase activity"/>
    <property type="evidence" value="ECO:0007669"/>
    <property type="project" value="UniProtKB-UniRule"/>
</dbReference>
<dbReference type="InterPro" id="IPR041715">
    <property type="entry name" value="HisRS-like_core"/>
</dbReference>
<dbReference type="HAMAP" id="MF_00127">
    <property type="entry name" value="His_tRNA_synth"/>
    <property type="match status" value="1"/>
</dbReference>
<dbReference type="InterPro" id="IPR004516">
    <property type="entry name" value="HisRS/HisZ"/>
</dbReference>
<evidence type="ECO:0000256" key="4">
    <source>
        <dbReference type="ARBA" id="ARBA00022598"/>
    </source>
</evidence>
<feature type="binding site" evidence="10">
    <location>
        <position position="125"/>
    </location>
    <ligand>
        <name>L-histidine</name>
        <dbReference type="ChEBI" id="CHEBI:57595"/>
    </ligand>
</feature>
<evidence type="ECO:0000256" key="10">
    <source>
        <dbReference type="PIRSR" id="PIRSR001549-1"/>
    </source>
</evidence>
<dbReference type="RefSeq" id="WP_191118465.1">
    <property type="nucleotide sequence ID" value="NZ_CP009961.1"/>
</dbReference>
<keyword evidence="5 9" id="KW-0547">Nucleotide-binding</keyword>
<evidence type="ECO:0000256" key="3">
    <source>
        <dbReference type="ARBA" id="ARBA00022490"/>
    </source>
</evidence>
<dbReference type="AlphaFoldDB" id="A0A0F7FIY3"/>
<dbReference type="HOGENOM" id="CLU_025113_3_0_2"/>
<evidence type="ECO:0000313" key="13">
    <source>
        <dbReference type="Proteomes" id="UP000067434"/>
    </source>
</evidence>
<comment type="catalytic activity">
    <reaction evidence="8 9">
        <text>tRNA(His) + L-histidine + ATP = L-histidyl-tRNA(His) + AMP + diphosphate + H(+)</text>
        <dbReference type="Rhea" id="RHEA:17313"/>
        <dbReference type="Rhea" id="RHEA-COMP:9665"/>
        <dbReference type="Rhea" id="RHEA-COMP:9689"/>
        <dbReference type="ChEBI" id="CHEBI:15378"/>
        <dbReference type="ChEBI" id="CHEBI:30616"/>
        <dbReference type="ChEBI" id="CHEBI:33019"/>
        <dbReference type="ChEBI" id="CHEBI:57595"/>
        <dbReference type="ChEBI" id="CHEBI:78442"/>
        <dbReference type="ChEBI" id="CHEBI:78527"/>
        <dbReference type="ChEBI" id="CHEBI:456215"/>
        <dbReference type="EC" id="6.1.1.21"/>
    </reaction>
</comment>
<dbReference type="InterPro" id="IPR045864">
    <property type="entry name" value="aa-tRNA-synth_II/BPL/LPL"/>
</dbReference>
<keyword evidence="4 9" id="KW-0436">Ligase</keyword>
<dbReference type="GO" id="GO:0000105">
    <property type="term" value="P:L-histidine biosynthetic process"/>
    <property type="evidence" value="ECO:0007669"/>
    <property type="project" value="InterPro"/>
</dbReference>
<evidence type="ECO:0000256" key="8">
    <source>
        <dbReference type="ARBA" id="ARBA00047639"/>
    </source>
</evidence>
<proteinExistence type="inferred from homology"/>
<reference evidence="12 13" key="1">
    <citation type="journal article" date="2015" name="Stand. Genomic Sci.">
        <title>Complete genome sequence of and proposal of Thermofilum uzonense sp. nov. a novel hyperthermophilic crenarchaeon and emended description of the genus Thermofilum.</title>
        <authorList>
            <person name="Toshchakov S.V."/>
            <person name="Korzhenkov A.A."/>
            <person name="Samarov N.I."/>
            <person name="Mazunin I.O."/>
            <person name="Mozhey O.I."/>
            <person name="Shmyr I.S."/>
            <person name="Derbikova K.S."/>
            <person name="Taranov E.A."/>
            <person name="Dominova I.N."/>
            <person name="Bonch-Osmolovskaya E.A."/>
            <person name="Patrushev M.V."/>
            <person name="Podosokorskaya O.A."/>
            <person name="Kublanov I.V."/>
        </authorList>
    </citation>
    <scope>NUCLEOTIDE SEQUENCE [LARGE SCALE GENOMIC DNA]</scope>
    <source>
        <strain evidence="12 13">1807-2</strain>
    </source>
</reference>
<dbReference type="InterPro" id="IPR006195">
    <property type="entry name" value="aa-tRNA-synth_II"/>
</dbReference>
<evidence type="ECO:0000256" key="7">
    <source>
        <dbReference type="ARBA" id="ARBA00023146"/>
    </source>
</evidence>
<protein>
    <recommendedName>
        <fullName evidence="9">Histidine--tRNA ligase</fullName>
        <ecNumber evidence="9">6.1.1.21</ecNumber>
    </recommendedName>
    <alternativeName>
        <fullName evidence="9">Histidyl-tRNA synthetase</fullName>
        <shortName evidence="9">HisRS</shortName>
    </alternativeName>
</protein>
<evidence type="ECO:0000256" key="9">
    <source>
        <dbReference type="HAMAP-Rule" id="MF_00127"/>
    </source>
</evidence>
<dbReference type="Gene3D" id="3.40.50.800">
    <property type="entry name" value="Anticodon-binding domain"/>
    <property type="match status" value="1"/>
</dbReference>
<comment type="similarity">
    <text evidence="2 9">Belongs to the class-II aminoacyl-tRNA synthetase family.</text>
</comment>
<dbReference type="Proteomes" id="UP000067434">
    <property type="component" value="Chromosome"/>
</dbReference>
<evidence type="ECO:0000256" key="6">
    <source>
        <dbReference type="ARBA" id="ARBA00022917"/>
    </source>
</evidence>
<dbReference type="Gene3D" id="3.30.930.10">
    <property type="entry name" value="Bira Bifunctional Protein, Domain 2"/>
    <property type="match status" value="1"/>
</dbReference>
<keyword evidence="7 9" id="KW-0030">Aminoacyl-tRNA synthetase</keyword>
<dbReference type="PANTHER" id="PTHR43707">
    <property type="entry name" value="HISTIDYL-TRNA SYNTHETASE"/>
    <property type="match status" value="1"/>
</dbReference>
<dbReference type="GO" id="GO:0006427">
    <property type="term" value="P:histidyl-tRNA aminoacylation"/>
    <property type="evidence" value="ECO:0007669"/>
    <property type="project" value="UniProtKB-UniRule"/>
</dbReference>
<feature type="binding site" evidence="10">
    <location>
        <position position="129"/>
    </location>
    <ligand>
        <name>L-histidine</name>
        <dbReference type="ChEBI" id="CHEBI:57595"/>
    </ligand>
</feature>
<dbReference type="KEGG" id="thf:MA03_06010"/>
<organism evidence="12 13">
    <name type="scientific">Infirmifilum uzonense</name>
    <dbReference type="NCBI Taxonomy" id="1550241"/>
    <lineage>
        <taxon>Archaea</taxon>
        <taxon>Thermoproteota</taxon>
        <taxon>Thermoprotei</taxon>
        <taxon>Thermofilales</taxon>
        <taxon>Thermofilaceae</taxon>
        <taxon>Infirmifilum</taxon>
    </lineage>
</organism>
<dbReference type="Pfam" id="PF03129">
    <property type="entry name" value="HGTP_anticodon"/>
    <property type="match status" value="1"/>
</dbReference>
<evidence type="ECO:0000256" key="1">
    <source>
        <dbReference type="ARBA" id="ARBA00004496"/>
    </source>
</evidence>
<gene>
    <name evidence="9" type="primary">hisS</name>
    <name evidence="12" type="ORF">MA03_06010</name>
</gene>
<dbReference type="GO" id="GO:0005737">
    <property type="term" value="C:cytoplasm"/>
    <property type="evidence" value="ECO:0007669"/>
    <property type="project" value="UniProtKB-SubCell"/>
</dbReference>
<dbReference type="InterPro" id="IPR004154">
    <property type="entry name" value="Anticodon-bd"/>
</dbReference>
<dbReference type="PATRIC" id="fig|1550241.5.peg.1254"/>
<feature type="binding site" evidence="10">
    <location>
        <begin position="82"/>
        <end position="84"/>
    </location>
    <ligand>
        <name>L-histidine</name>
        <dbReference type="ChEBI" id="CHEBI:57595"/>
    </ligand>
</feature>
<dbReference type="SUPFAM" id="SSF52954">
    <property type="entry name" value="Class II aaRS ABD-related"/>
    <property type="match status" value="1"/>
</dbReference>
<dbReference type="EMBL" id="CP009961">
    <property type="protein sequence ID" value="AKG38897.1"/>
    <property type="molecule type" value="Genomic_DNA"/>
</dbReference>